<dbReference type="KEGG" id="het:BBW65_07235"/>
<keyword evidence="3" id="KW-0067">ATP-binding</keyword>
<evidence type="ECO:0000256" key="4">
    <source>
        <dbReference type="SAM" id="Phobius"/>
    </source>
</evidence>
<keyword evidence="4" id="KW-0812">Transmembrane</keyword>
<dbReference type="InterPro" id="IPR036615">
    <property type="entry name" value="Mur_ligase_C_dom_sf"/>
</dbReference>
<dbReference type="SUPFAM" id="SSF53623">
    <property type="entry name" value="MurD-like peptide ligases, catalytic domain"/>
    <property type="match status" value="1"/>
</dbReference>
<dbReference type="EMBL" id="CP016503">
    <property type="protein sequence ID" value="ANV98600.1"/>
    <property type="molecule type" value="Genomic_DNA"/>
</dbReference>
<feature type="transmembrane region" description="Helical" evidence="4">
    <location>
        <begin position="94"/>
        <end position="111"/>
    </location>
</feature>
<keyword evidence="4" id="KW-1133">Transmembrane helix</keyword>
<evidence type="ECO:0000256" key="2">
    <source>
        <dbReference type="ARBA" id="ARBA00022741"/>
    </source>
</evidence>
<dbReference type="Pfam" id="PF08245">
    <property type="entry name" value="Mur_ligase_M"/>
    <property type="match status" value="1"/>
</dbReference>
<feature type="transmembrane region" description="Helical" evidence="4">
    <location>
        <begin position="42"/>
        <end position="59"/>
    </location>
</feature>
<evidence type="ECO:0000256" key="1">
    <source>
        <dbReference type="ARBA" id="ARBA00022598"/>
    </source>
</evidence>
<dbReference type="OrthoDB" id="9801978at2"/>
<dbReference type="SUPFAM" id="SSF53244">
    <property type="entry name" value="MurD-like peptide ligases, peptide-binding domain"/>
    <property type="match status" value="1"/>
</dbReference>
<dbReference type="STRING" id="222136.BBW65_07235"/>
<dbReference type="PANTHER" id="PTHR43024:SF1">
    <property type="entry name" value="UDP-N-ACETYLMURAMOYL-TRIPEPTIDE--D-ALANYL-D-ALANINE LIGASE"/>
    <property type="match status" value="1"/>
</dbReference>
<dbReference type="InterPro" id="IPR036565">
    <property type="entry name" value="Mur-like_cat_sf"/>
</dbReference>
<accession>A0A1B1U785</accession>
<dbReference type="Proteomes" id="UP000092884">
    <property type="component" value="Chromosome"/>
</dbReference>
<evidence type="ECO:0000313" key="6">
    <source>
        <dbReference type="EMBL" id="ANV98600.1"/>
    </source>
</evidence>
<feature type="domain" description="Mur ligase central" evidence="5">
    <location>
        <begin position="163"/>
        <end position="341"/>
    </location>
</feature>
<dbReference type="Gene3D" id="3.40.1190.10">
    <property type="entry name" value="Mur-like, catalytic domain"/>
    <property type="match status" value="1"/>
</dbReference>
<feature type="transmembrane region" description="Helical" evidence="4">
    <location>
        <begin position="123"/>
        <end position="142"/>
    </location>
</feature>
<evidence type="ECO:0000313" key="7">
    <source>
        <dbReference type="Proteomes" id="UP000092884"/>
    </source>
</evidence>
<keyword evidence="1" id="KW-0436">Ligase</keyword>
<dbReference type="RefSeq" id="WP_066341502.1">
    <property type="nucleotide sequence ID" value="NZ_CP016503.1"/>
</dbReference>
<sequence length="483" mass="55721">MEYVELFKVLFLFALGYYVMTNLQWYNYSFLRVVTKHHKQRWHLLYFVLPVLCYCLSILGEQDILVVLLGVLYVIALFLWGRALDRRLKWTGRVWRFFGIYAVLIGVVWMLKYCGFQWGYLEFWSLPLALVVSNVLEYLMMVQYKKKALQKIDLMQQLKIIAITASFGKTSIKNFLHQILSHKFAVYATPRSVNTLNGIIADINQHLDMQTRIYIVEAGAREKGDIAQISQFLNPQYVIIGKIGEQHLEYFKSLDNIVSTKFEILQSKRLRSALVAKDNPLPQEYVPKEILKFVPKEMRNIEATLDHTRFEMQIKNEWHEFQTSVLGSFNAYNIALAIVMANEMGMGIDEIKKCVANLKPVEHRLHKSIVNGRVILDDSFNGNFEGMQEAIRIASEYQGRRVIVTPGIVEGVEEMNVALAQEMDQVFDLVVITGELNAKILSSHISRAKKIILKDKSTMQDTLKLCLKDGDLILFANDAPNYI</sequence>
<proteinExistence type="predicted"/>
<evidence type="ECO:0000259" key="5">
    <source>
        <dbReference type="Pfam" id="PF08245"/>
    </source>
</evidence>
<name>A0A1B1U785_9HELI</name>
<reference evidence="7" key="1">
    <citation type="submission" date="2016-07" db="EMBL/GenBank/DDBJ databases">
        <authorList>
            <person name="Florea S."/>
            <person name="Webb J.S."/>
            <person name="Jaromczyk J."/>
            <person name="Schardl C.L."/>
        </authorList>
    </citation>
    <scope>NUCLEOTIDE SEQUENCE [LARGE SCALE GENOMIC DNA]</scope>
    <source>
        <strain evidence="7">MIT 01-6242</strain>
    </source>
</reference>
<dbReference type="PANTHER" id="PTHR43024">
    <property type="entry name" value="UDP-N-ACETYLMURAMOYL-TRIPEPTIDE--D-ALANYL-D-ALANINE LIGASE"/>
    <property type="match status" value="1"/>
</dbReference>
<evidence type="ECO:0000256" key="3">
    <source>
        <dbReference type="ARBA" id="ARBA00022840"/>
    </source>
</evidence>
<dbReference type="GO" id="GO:0005524">
    <property type="term" value="F:ATP binding"/>
    <property type="evidence" value="ECO:0007669"/>
    <property type="project" value="UniProtKB-KW"/>
</dbReference>
<feature type="transmembrane region" description="Helical" evidence="4">
    <location>
        <begin position="6"/>
        <end position="30"/>
    </location>
</feature>
<feature type="transmembrane region" description="Helical" evidence="4">
    <location>
        <begin position="65"/>
        <end position="82"/>
    </location>
</feature>
<dbReference type="InterPro" id="IPR013221">
    <property type="entry name" value="Mur_ligase_cen"/>
</dbReference>
<dbReference type="Gene3D" id="3.90.190.20">
    <property type="entry name" value="Mur ligase, C-terminal domain"/>
    <property type="match status" value="1"/>
</dbReference>
<gene>
    <name evidence="6" type="ORF">BBW65_07235</name>
</gene>
<keyword evidence="2" id="KW-0547">Nucleotide-binding</keyword>
<protein>
    <submittedName>
        <fullName evidence="6">UDP-MurNac-pentapeptide presynthetase MurF</fullName>
    </submittedName>
</protein>
<dbReference type="AlphaFoldDB" id="A0A1B1U785"/>
<keyword evidence="4" id="KW-0472">Membrane</keyword>
<keyword evidence="7" id="KW-1185">Reference proteome</keyword>
<organism evidence="6 7">
    <name type="scientific">Helicobacter enhydrae</name>
    <dbReference type="NCBI Taxonomy" id="222136"/>
    <lineage>
        <taxon>Bacteria</taxon>
        <taxon>Pseudomonadati</taxon>
        <taxon>Campylobacterota</taxon>
        <taxon>Epsilonproteobacteria</taxon>
        <taxon>Campylobacterales</taxon>
        <taxon>Helicobacteraceae</taxon>
        <taxon>Helicobacter</taxon>
    </lineage>
</organism>
<dbReference type="GO" id="GO:0016881">
    <property type="term" value="F:acid-amino acid ligase activity"/>
    <property type="evidence" value="ECO:0007669"/>
    <property type="project" value="InterPro"/>
</dbReference>
<dbReference type="InterPro" id="IPR051046">
    <property type="entry name" value="MurCDEF_CellWall_CoF430Synth"/>
</dbReference>